<reference evidence="2" key="1">
    <citation type="submission" date="2021-01" db="EMBL/GenBank/DDBJ databases">
        <authorList>
            <person name="Corre E."/>
            <person name="Pelletier E."/>
            <person name="Niang G."/>
            <person name="Scheremetjew M."/>
            <person name="Finn R."/>
            <person name="Kale V."/>
            <person name="Holt S."/>
            <person name="Cochrane G."/>
            <person name="Meng A."/>
            <person name="Brown T."/>
            <person name="Cohen L."/>
        </authorList>
    </citation>
    <scope>NUCLEOTIDE SEQUENCE</scope>
    <source>
        <strain evidence="2">CCMP281</strain>
    </source>
</reference>
<dbReference type="InterPro" id="IPR052848">
    <property type="entry name" value="CHCH_domain-containing_protein"/>
</dbReference>
<dbReference type="PANTHER" id="PTHR47106">
    <property type="entry name" value="COILED-COIL-HELIX-COILED-COIL-HELIX DOMAIN-CONTAINING PROTEIN 5"/>
    <property type="match status" value="1"/>
</dbReference>
<dbReference type="EMBL" id="HBHX01069742">
    <property type="protein sequence ID" value="CAE0150611.1"/>
    <property type="molecule type" value="Transcribed_RNA"/>
</dbReference>
<sequence length="105" mass="11393">MAQVEKHCSAELEGYAACVDGHPATWGTDCAAKKVELNACAAKYSGLVTSLKQRCREEIEQYDRCLKANTAYPATCTPQLERLWQCSENAQAGPCECGDPSHHGS</sequence>
<name>A0A7S3FIX8_9EUKA</name>
<dbReference type="Gene3D" id="1.10.287.2900">
    <property type="match status" value="2"/>
</dbReference>
<dbReference type="Pfam" id="PF16860">
    <property type="entry name" value="CX9C"/>
    <property type="match status" value="2"/>
</dbReference>
<evidence type="ECO:0000259" key="1">
    <source>
        <dbReference type="Pfam" id="PF16860"/>
    </source>
</evidence>
<protein>
    <recommendedName>
        <fullName evidence="1">IMS import disulfide relay-system CHCH-CHCH-like Cx9C domain-containing protein</fullName>
    </recommendedName>
</protein>
<dbReference type="AlphaFoldDB" id="A0A7S3FIX8"/>
<dbReference type="PANTHER" id="PTHR47106:SF1">
    <property type="entry name" value="COILED-COIL-HELIX-COILED-COIL-HELIX DOMAIN-CONTAINING PROTEIN 5"/>
    <property type="match status" value="1"/>
</dbReference>
<evidence type="ECO:0000313" key="2">
    <source>
        <dbReference type="EMBL" id="CAE0150611.1"/>
    </source>
</evidence>
<dbReference type="InterPro" id="IPR031731">
    <property type="entry name" value="CX9C"/>
</dbReference>
<dbReference type="GO" id="GO:0005758">
    <property type="term" value="C:mitochondrial intermembrane space"/>
    <property type="evidence" value="ECO:0007669"/>
    <property type="project" value="TreeGrafter"/>
</dbReference>
<feature type="domain" description="IMS import disulfide relay-system CHCH-CHCH-like Cx9C" evidence="1">
    <location>
        <begin position="1"/>
        <end position="42"/>
    </location>
</feature>
<gene>
    <name evidence="2" type="ORF">HERI1096_LOCUS38518</name>
</gene>
<feature type="domain" description="IMS import disulfide relay-system CHCH-CHCH-like Cx9C" evidence="1">
    <location>
        <begin position="53"/>
        <end position="89"/>
    </location>
</feature>
<accession>A0A7S3FIX8</accession>
<dbReference type="GO" id="GO:0045333">
    <property type="term" value="P:cellular respiration"/>
    <property type="evidence" value="ECO:0007669"/>
    <property type="project" value="TreeGrafter"/>
</dbReference>
<proteinExistence type="predicted"/>
<organism evidence="2">
    <name type="scientific">Haptolina ericina</name>
    <dbReference type="NCBI Taxonomy" id="156174"/>
    <lineage>
        <taxon>Eukaryota</taxon>
        <taxon>Haptista</taxon>
        <taxon>Haptophyta</taxon>
        <taxon>Prymnesiophyceae</taxon>
        <taxon>Prymnesiales</taxon>
        <taxon>Prymnesiaceae</taxon>
        <taxon>Haptolina</taxon>
    </lineage>
</organism>